<sequence length="224" mass="25607">MQNKSNDEILKMYMKLMDFFADFLGSDYEMVLHDVSDIENSIVYIKNNFSGRKTGGFITQLGLRFIKEKTYENEEYCVNYTSTLSDGRTIRSATYFIKDEYGELIGILCINVDVTKAMLFDEYLQDIIRGQKTIPPVEEVEVPFTKGLSQNLCDSIEDVAQYMMNESISKFVIPVERMSLDEKKEIICELDGKGFFLIKGSVKSVANRLLVSEATVYRCINSGN</sequence>
<name>A0A069RI69_PEPLI</name>
<dbReference type="PANTHER" id="PTHR35568:SF1">
    <property type="entry name" value="TRANSCRIPTIONAL REGULATOR DAUR"/>
    <property type="match status" value="1"/>
</dbReference>
<proteinExistence type="predicted"/>
<feature type="domain" description="Transcriptional regulator DauR-like HTH" evidence="2">
    <location>
        <begin position="162"/>
        <end position="221"/>
    </location>
</feature>
<dbReference type="InterPro" id="IPR039446">
    <property type="entry name" value="DauR-like"/>
</dbReference>
<dbReference type="OrthoDB" id="9796595at2"/>
<evidence type="ECO:0000313" key="3">
    <source>
        <dbReference type="EMBL" id="KDR96691.1"/>
    </source>
</evidence>
<feature type="domain" description="YheO-like" evidence="1">
    <location>
        <begin position="10"/>
        <end position="120"/>
    </location>
</feature>
<dbReference type="InterPro" id="IPR013559">
    <property type="entry name" value="YheO"/>
</dbReference>
<keyword evidence="4" id="KW-1185">Reference proteome</keyword>
<evidence type="ECO:0000313" key="4">
    <source>
        <dbReference type="Proteomes" id="UP000027946"/>
    </source>
</evidence>
<dbReference type="EMBL" id="JJMM01000002">
    <property type="protein sequence ID" value="KDR96691.1"/>
    <property type="molecule type" value="Genomic_DNA"/>
</dbReference>
<dbReference type="Pfam" id="PF08348">
    <property type="entry name" value="PAS_6"/>
    <property type="match status" value="1"/>
</dbReference>
<dbReference type="RefSeq" id="WP_052635872.1">
    <property type="nucleotide sequence ID" value="NZ_FSRH01000001.1"/>
</dbReference>
<protein>
    <submittedName>
        <fullName evidence="3">Uncharacterized protein</fullName>
    </submittedName>
</protein>
<dbReference type="eggNOG" id="COG2964">
    <property type="taxonomic scope" value="Bacteria"/>
</dbReference>
<gene>
    <name evidence="3" type="ORF">CLIT_2c02970</name>
</gene>
<organism evidence="3 4">
    <name type="scientific">Peptoclostridium litorale DSM 5388</name>
    <dbReference type="NCBI Taxonomy" id="1121324"/>
    <lineage>
        <taxon>Bacteria</taxon>
        <taxon>Bacillati</taxon>
        <taxon>Bacillota</taxon>
        <taxon>Clostridia</taxon>
        <taxon>Peptostreptococcales</taxon>
        <taxon>Peptoclostridiaceae</taxon>
        <taxon>Peptoclostridium</taxon>
    </lineage>
</organism>
<reference evidence="3 4" key="1">
    <citation type="submission" date="2014-03" db="EMBL/GenBank/DDBJ databases">
        <title>Genome sequence of Clostridium litorale W6, DSM 5388.</title>
        <authorList>
            <person name="Poehlein A."/>
            <person name="Jagirdar A."/>
            <person name="Khonsari B."/>
            <person name="Chibani C.M."/>
            <person name="Gutierrez Gutierrez D.A."/>
            <person name="Davydova E."/>
            <person name="Alghaithi H.S."/>
            <person name="Nair K.P."/>
            <person name="Dhamotharan K."/>
            <person name="Chandran L."/>
            <person name="G W."/>
            <person name="Daniel R."/>
        </authorList>
    </citation>
    <scope>NUCLEOTIDE SEQUENCE [LARGE SCALE GENOMIC DNA]</scope>
    <source>
        <strain evidence="3 4">W6</strain>
    </source>
</reference>
<dbReference type="Pfam" id="PF13309">
    <property type="entry name" value="HTH_22"/>
    <property type="match status" value="1"/>
</dbReference>
<dbReference type="AlphaFoldDB" id="A0A069RI69"/>
<dbReference type="InterPro" id="IPR039445">
    <property type="entry name" value="DauR-like_HTH"/>
</dbReference>
<accession>A0A069RI69</accession>
<evidence type="ECO:0000259" key="2">
    <source>
        <dbReference type="Pfam" id="PF13309"/>
    </source>
</evidence>
<dbReference type="PANTHER" id="PTHR35568">
    <property type="entry name" value="TRANSCRIPTIONAL REGULATOR DAUR"/>
    <property type="match status" value="1"/>
</dbReference>
<dbReference type="STRING" id="1121324.CLIT_2c02970"/>
<dbReference type="Proteomes" id="UP000027946">
    <property type="component" value="Unassembled WGS sequence"/>
</dbReference>
<comment type="caution">
    <text evidence="3">The sequence shown here is derived from an EMBL/GenBank/DDBJ whole genome shotgun (WGS) entry which is preliminary data.</text>
</comment>
<evidence type="ECO:0000259" key="1">
    <source>
        <dbReference type="Pfam" id="PF08348"/>
    </source>
</evidence>